<name>A0ABP9N0H8_9GAMM</name>
<dbReference type="InterPro" id="IPR005247">
    <property type="entry name" value="YbhB_YbcL/LppC-like"/>
</dbReference>
<protein>
    <submittedName>
        <fullName evidence="2">YbhB/YbcL family Raf kinase inhibitor-like protein</fullName>
    </submittedName>
</protein>
<dbReference type="InterPro" id="IPR008914">
    <property type="entry name" value="PEBP"/>
</dbReference>
<reference evidence="3" key="1">
    <citation type="journal article" date="2019" name="Int. J. Syst. Evol. Microbiol.">
        <title>The Global Catalogue of Microorganisms (GCM) 10K type strain sequencing project: providing services to taxonomists for standard genome sequencing and annotation.</title>
        <authorList>
            <consortium name="The Broad Institute Genomics Platform"/>
            <consortium name="The Broad Institute Genome Sequencing Center for Infectious Disease"/>
            <person name="Wu L."/>
            <person name="Ma J."/>
        </authorList>
    </citation>
    <scope>NUCLEOTIDE SEQUENCE [LARGE SCALE GENOMIC DNA]</scope>
    <source>
        <strain evidence="3">JCM 18424</strain>
    </source>
</reference>
<dbReference type="Proteomes" id="UP001500631">
    <property type="component" value="Unassembled WGS sequence"/>
</dbReference>
<dbReference type="PANTHER" id="PTHR30289">
    <property type="entry name" value="UNCHARACTERIZED PROTEIN YBCL-RELATED"/>
    <property type="match status" value="1"/>
</dbReference>
<feature type="signal peptide" evidence="1">
    <location>
        <begin position="1"/>
        <end position="17"/>
    </location>
</feature>
<dbReference type="PANTHER" id="PTHR30289:SF1">
    <property type="entry name" value="PEBP (PHOSPHATIDYLETHANOLAMINE-BINDING PROTEIN) FAMILY PROTEIN"/>
    <property type="match status" value="1"/>
</dbReference>
<dbReference type="EMBL" id="BAABKE010000008">
    <property type="protein sequence ID" value="GAA5103088.1"/>
    <property type="molecule type" value="Genomic_DNA"/>
</dbReference>
<feature type="chain" id="PRO_5045825684" evidence="1">
    <location>
        <begin position="18"/>
        <end position="177"/>
    </location>
</feature>
<keyword evidence="2" id="KW-0649">Protein kinase inhibitor</keyword>
<dbReference type="Pfam" id="PF01161">
    <property type="entry name" value="PBP"/>
    <property type="match status" value="1"/>
</dbReference>
<keyword evidence="3" id="KW-1185">Reference proteome</keyword>
<dbReference type="Gene3D" id="3.90.280.10">
    <property type="entry name" value="PEBP-like"/>
    <property type="match status" value="1"/>
</dbReference>
<comment type="caution">
    <text evidence="2">The sequence shown here is derived from an EMBL/GenBank/DDBJ whole genome shotgun (WGS) entry which is preliminary data.</text>
</comment>
<evidence type="ECO:0000313" key="3">
    <source>
        <dbReference type="Proteomes" id="UP001500631"/>
    </source>
</evidence>
<proteinExistence type="predicted"/>
<organism evidence="2 3">
    <name type="scientific">Wohlfahrtiimonas larvae</name>
    <dbReference type="NCBI Taxonomy" id="1157986"/>
    <lineage>
        <taxon>Bacteria</taxon>
        <taxon>Pseudomonadati</taxon>
        <taxon>Pseudomonadota</taxon>
        <taxon>Gammaproteobacteria</taxon>
        <taxon>Cardiobacteriales</taxon>
        <taxon>Ignatzschineriaceae</taxon>
        <taxon>Wohlfahrtiimonas</taxon>
    </lineage>
</organism>
<gene>
    <name evidence="2" type="ORF">GCM10023338_21090</name>
</gene>
<dbReference type="NCBIfam" id="TIGR00481">
    <property type="entry name" value="YbhB/YbcL family Raf kinase inhibitor-like protein"/>
    <property type="match status" value="1"/>
</dbReference>
<dbReference type="CDD" id="cd00865">
    <property type="entry name" value="PEBP_bact_arch"/>
    <property type="match status" value="1"/>
</dbReference>
<evidence type="ECO:0000256" key="1">
    <source>
        <dbReference type="SAM" id="SignalP"/>
    </source>
</evidence>
<keyword evidence="1" id="KW-0732">Signal</keyword>
<dbReference type="SUPFAM" id="SSF49777">
    <property type="entry name" value="PEBP-like"/>
    <property type="match status" value="1"/>
</dbReference>
<sequence length="177" mass="19265">MKKVVLGLVVMLGCANAQDFTLSSPELEANGLTNKQMFNQFGCQGENISPALEWNNAPKDTKSFVLTVYDPDAPSGSGWWHWVVANIPPATTGIIENAGSSVDLMPKGSWSVRNDYGINTFGGACPPEGRTHRYQFTLYALDIDQIPESEAASPAFIGFMANHHMIGKATMTYTFGR</sequence>
<evidence type="ECO:0000313" key="2">
    <source>
        <dbReference type="EMBL" id="GAA5103088.1"/>
    </source>
</evidence>
<dbReference type="GO" id="GO:0004860">
    <property type="term" value="F:protein kinase inhibitor activity"/>
    <property type="evidence" value="ECO:0007669"/>
    <property type="project" value="UniProtKB-KW"/>
</dbReference>
<dbReference type="RefSeq" id="WP_077926430.1">
    <property type="nucleotide sequence ID" value="NZ_BAABKE010000008.1"/>
</dbReference>
<accession>A0ABP9N0H8</accession>
<dbReference type="InterPro" id="IPR036610">
    <property type="entry name" value="PEBP-like_sf"/>
</dbReference>